<keyword evidence="1" id="KW-0732">Signal</keyword>
<comment type="caution">
    <text evidence="2">The sequence shown here is derived from an EMBL/GenBank/DDBJ whole genome shotgun (WGS) entry which is preliminary data.</text>
</comment>
<dbReference type="AlphaFoldDB" id="A0A1G4AP50"/>
<dbReference type="RefSeq" id="XP_022468008.1">
    <property type="nucleotide sequence ID" value="XM_022625492.1"/>
</dbReference>
<dbReference type="GeneID" id="34567002"/>
<keyword evidence="3" id="KW-1185">Reference proteome</keyword>
<evidence type="ECO:0000313" key="2">
    <source>
        <dbReference type="EMBL" id="OHE90833.1"/>
    </source>
</evidence>
<dbReference type="EMBL" id="MJBS01000220">
    <property type="protein sequence ID" value="OHE90833.1"/>
    <property type="molecule type" value="Genomic_DNA"/>
</dbReference>
<protein>
    <submittedName>
        <fullName evidence="2">Uncharacterized protein</fullName>
    </submittedName>
</protein>
<organism evidence="2 3">
    <name type="scientific">Colletotrichum orchidophilum</name>
    <dbReference type="NCBI Taxonomy" id="1209926"/>
    <lineage>
        <taxon>Eukaryota</taxon>
        <taxon>Fungi</taxon>
        <taxon>Dikarya</taxon>
        <taxon>Ascomycota</taxon>
        <taxon>Pezizomycotina</taxon>
        <taxon>Sordariomycetes</taxon>
        <taxon>Hypocreomycetidae</taxon>
        <taxon>Glomerellales</taxon>
        <taxon>Glomerellaceae</taxon>
        <taxon>Colletotrichum</taxon>
    </lineage>
</organism>
<sequence length="141" mass="15533">MVSLPLLAPSKVVSALVVLLGLADICTAAVQCDIIDDSSCGRRHQSHLLPVQVGSTYYADGFHGGTIYAKFESSVPSDSSQTRYRTLTYNFNLGDYDGTYWVILPSLFADADTCYAVYKNCDVVMTYFDTQNPLPNYYTLA</sequence>
<proteinExistence type="predicted"/>
<feature type="signal peptide" evidence="1">
    <location>
        <begin position="1"/>
        <end position="28"/>
    </location>
</feature>
<gene>
    <name evidence="2" type="ORF">CORC01_13877</name>
</gene>
<dbReference type="Proteomes" id="UP000176998">
    <property type="component" value="Unassembled WGS sequence"/>
</dbReference>
<evidence type="ECO:0000313" key="3">
    <source>
        <dbReference type="Proteomes" id="UP000176998"/>
    </source>
</evidence>
<accession>A0A1G4AP50</accession>
<evidence type="ECO:0000256" key="1">
    <source>
        <dbReference type="SAM" id="SignalP"/>
    </source>
</evidence>
<name>A0A1G4AP50_9PEZI</name>
<feature type="chain" id="PRO_5009601943" evidence="1">
    <location>
        <begin position="29"/>
        <end position="141"/>
    </location>
</feature>
<dbReference type="OrthoDB" id="4789307at2759"/>
<reference evidence="2 3" key="1">
    <citation type="submission" date="2016-09" db="EMBL/GenBank/DDBJ databases">
        <authorList>
            <person name="Capua I."/>
            <person name="De Benedictis P."/>
            <person name="Joannis T."/>
            <person name="Lombin L.H."/>
            <person name="Cattoli G."/>
        </authorList>
    </citation>
    <scope>NUCLEOTIDE SEQUENCE [LARGE SCALE GENOMIC DNA]</scope>
    <source>
        <strain evidence="2 3">IMI 309357</strain>
    </source>
</reference>